<name>A0A1I0FHW0_THASX</name>
<dbReference type="Pfam" id="PF00144">
    <property type="entry name" value="Beta-lactamase"/>
    <property type="match status" value="1"/>
</dbReference>
<dbReference type="SUPFAM" id="SSF56601">
    <property type="entry name" value="beta-lactamase/transpeptidase-like"/>
    <property type="match status" value="1"/>
</dbReference>
<evidence type="ECO:0000256" key="2">
    <source>
        <dbReference type="ARBA" id="ARBA00023136"/>
    </source>
</evidence>
<dbReference type="InterPro" id="IPR050491">
    <property type="entry name" value="AmpC-like"/>
</dbReference>
<accession>A0A1I0FHW0</accession>
<reference evidence="4 5" key="1">
    <citation type="submission" date="2016-10" db="EMBL/GenBank/DDBJ databases">
        <authorList>
            <person name="de Groot N.N."/>
        </authorList>
    </citation>
    <scope>NUCLEOTIDE SEQUENCE [LARGE SCALE GENOMIC DNA]</scope>
    <source>
        <strain evidence="4 5">DSM 19706</strain>
    </source>
</reference>
<dbReference type="RefSeq" id="WP_093330061.1">
    <property type="nucleotide sequence ID" value="NZ_AP027363.1"/>
</dbReference>
<dbReference type="InterPro" id="IPR001466">
    <property type="entry name" value="Beta-lactam-related"/>
</dbReference>
<dbReference type="STRING" id="349064.SAMN05660429_02145"/>
<dbReference type="AlphaFoldDB" id="A0A1I0FHW0"/>
<dbReference type="EMBL" id="FOHK01000009">
    <property type="protein sequence ID" value="SET57821.1"/>
    <property type="molecule type" value="Genomic_DNA"/>
</dbReference>
<evidence type="ECO:0000313" key="5">
    <source>
        <dbReference type="Proteomes" id="UP000199308"/>
    </source>
</evidence>
<proteinExistence type="predicted"/>
<evidence type="ECO:0000259" key="3">
    <source>
        <dbReference type="Pfam" id="PF00144"/>
    </source>
</evidence>
<evidence type="ECO:0000256" key="1">
    <source>
        <dbReference type="ARBA" id="ARBA00004370"/>
    </source>
</evidence>
<evidence type="ECO:0000313" key="4">
    <source>
        <dbReference type="EMBL" id="SET57821.1"/>
    </source>
</evidence>
<dbReference type="PANTHER" id="PTHR46825">
    <property type="entry name" value="D-ALANYL-D-ALANINE-CARBOXYPEPTIDASE/ENDOPEPTIDASE AMPH"/>
    <property type="match status" value="1"/>
</dbReference>
<dbReference type="InterPro" id="IPR012338">
    <property type="entry name" value="Beta-lactam/transpept-like"/>
</dbReference>
<dbReference type="Gene3D" id="3.40.710.10">
    <property type="entry name" value="DD-peptidase/beta-lactamase superfamily"/>
    <property type="match status" value="1"/>
</dbReference>
<dbReference type="Proteomes" id="UP000199308">
    <property type="component" value="Unassembled WGS sequence"/>
</dbReference>
<protein>
    <submittedName>
        <fullName evidence="4">CubicO group peptidase, beta-lactamase class C family</fullName>
    </submittedName>
</protein>
<gene>
    <name evidence="4" type="ORF">SAMN05660429_02145</name>
</gene>
<sequence length="381" mass="41590">MKHAFLLSLFTLVFFSFELRSDDTKADIAEVLKQQVMEQQQEAKLIGLGVVYIKNGNIVGPFVSGKRHKDKDVAVSAQDKWHIGSITKSFTSMVIAQLVAEKKLTWDTDVKSVFKGAENIDEGWSKVTLAHLVTHTSGAVPNFSMSVSFEKPEEGAERMKAREQAVLGVLANKPTTEPGTTFVYSNVGYTIAGAMAEKVTGVAWEDHVRQKIFKPLGITSGGFGAPLDDNGILSQPRGHKNFFGMVISADDFSDNTPIMGPAGTIHMSLTDLARYGYEHVKNVQGRSKVFDAESAKGLYKPFMQNYGYGFVVLKDEAHYQGPLIWHNGTNTMWYALLVFIPSANAVVAIASNDGNIQAAEKSAWTIARAVFKASGAIANDD</sequence>
<comment type="subcellular location">
    <subcellularLocation>
        <location evidence="1">Membrane</location>
    </subcellularLocation>
</comment>
<dbReference type="OrthoDB" id="9799367at2"/>
<keyword evidence="5" id="KW-1185">Reference proteome</keyword>
<organism evidence="4 5">
    <name type="scientific">Thalassotalea agarivorans</name>
    <name type="common">Thalassomonas agarivorans</name>
    <dbReference type="NCBI Taxonomy" id="349064"/>
    <lineage>
        <taxon>Bacteria</taxon>
        <taxon>Pseudomonadati</taxon>
        <taxon>Pseudomonadota</taxon>
        <taxon>Gammaproteobacteria</taxon>
        <taxon>Alteromonadales</taxon>
        <taxon>Colwelliaceae</taxon>
        <taxon>Thalassotalea</taxon>
    </lineage>
</organism>
<feature type="domain" description="Beta-lactamase-related" evidence="3">
    <location>
        <begin position="37"/>
        <end position="366"/>
    </location>
</feature>
<keyword evidence="2" id="KW-0472">Membrane</keyword>
<dbReference type="PANTHER" id="PTHR46825:SF11">
    <property type="entry name" value="PENICILLIN-BINDING PROTEIN 4"/>
    <property type="match status" value="1"/>
</dbReference>
<dbReference type="GO" id="GO:0016020">
    <property type="term" value="C:membrane"/>
    <property type="evidence" value="ECO:0007669"/>
    <property type="project" value="UniProtKB-SubCell"/>
</dbReference>